<reference evidence="16" key="1">
    <citation type="journal article" date="2023" name="Commun. Biol.">
        <title>Genome analysis of Parmales, the sister group of diatoms, reveals the evolutionary specialization of diatoms from phago-mixotrophs to photoautotrophs.</title>
        <authorList>
            <person name="Ban H."/>
            <person name="Sato S."/>
            <person name="Yoshikawa S."/>
            <person name="Yamada K."/>
            <person name="Nakamura Y."/>
            <person name="Ichinomiya M."/>
            <person name="Sato N."/>
            <person name="Blanc-Mathieu R."/>
            <person name="Endo H."/>
            <person name="Kuwata A."/>
            <person name="Ogata H."/>
        </authorList>
    </citation>
    <scope>NUCLEOTIDE SEQUENCE [LARGE SCALE GENOMIC DNA]</scope>
</reference>
<dbReference type="Gene3D" id="3.50.50.60">
    <property type="entry name" value="FAD/NAD(P)-binding domain"/>
    <property type="match status" value="1"/>
</dbReference>
<evidence type="ECO:0000256" key="6">
    <source>
        <dbReference type="ARBA" id="ARBA00022827"/>
    </source>
</evidence>
<dbReference type="SUPFAM" id="SSF55424">
    <property type="entry name" value="FAD/NAD-linked reductases, dimerisation (C-terminal) domain"/>
    <property type="match status" value="1"/>
</dbReference>
<dbReference type="Pfam" id="PF07992">
    <property type="entry name" value="Pyr_redox_2"/>
    <property type="match status" value="1"/>
</dbReference>
<dbReference type="InterPro" id="IPR016156">
    <property type="entry name" value="FAD/NAD-linked_Rdtase_dimer_sf"/>
</dbReference>
<evidence type="ECO:0000256" key="7">
    <source>
        <dbReference type="ARBA" id="ARBA00022857"/>
    </source>
</evidence>
<keyword evidence="8 12" id="KW-0560">Oxidoreductase</keyword>
<dbReference type="GO" id="GO:0004791">
    <property type="term" value="F:thioredoxin-disulfide reductase (NADPH) activity"/>
    <property type="evidence" value="ECO:0007669"/>
    <property type="project" value="UniProtKB-EC"/>
</dbReference>
<dbReference type="GO" id="GO:0005829">
    <property type="term" value="C:cytosol"/>
    <property type="evidence" value="ECO:0007669"/>
    <property type="project" value="TreeGrafter"/>
</dbReference>
<dbReference type="GO" id="GO:0004362">
    <property type="term" value="F:glutathione-disulfide reductase (NADPH) activity"/>
    <property type="evidence" value="ECO:0007669"/>
    <property type="project" value="TreeGrafter"/>
</dbReference>
<dbReference type="EMBL" id="BRYA01000437">
    <property type="protein sequence ID" value="GMI48798.1"/>
    <property type="molecule type" value="Genomic_DNA"/>
</dbReference>
<dbReference type="EC" id="1.8.1.9" evidence="3"/>
<dbReference type="AlphaFoldDB" id="A0A9W7GRI6"/>
<dbReference type="InterPro" id="IPR036188">
    <property type="entry name" value="FAD/NAD-bd_sf"/>
</dbReference>
<evidence type="ECO:0000256" key="1">
    <source>
        <dbReference type="ARBA" id="ARBA00001974"/>
    </source>
</evidence>
<evidence type="ECO:0000256" key="12">
    <source>
        <dbReference type="RuleBase" id="RU003691"/>
    </source>
</evidence>
<comment type="caution">
    <text evidence="15">The sequence shown here is derived from an EMBL/GenBank/DDBJ whole genome shotgun (WGS) entry which is preliminary data.</text>
</comment>
<dbReference type="PRINTS" id="PR00368">
    <property type="entry name" value="FADPNR"/>
</dbReference>
<name>A0A9W7GRI6_9STRA</name>
<dbReference type="GO" id="GO:0034599">
    <property type="term" value="P:cellular response to oxidative stress"/>
    <property type="evidence" value="ECO:0007669"/>
    <property type="project" value="TreeGrafter"/>
</dbReference>
<dbReference type="GO" id="GO:0006749">
    <property type="term" value="P:glutathione metabolic process"/>
    <property type="evidence" value="ECO:0007669"/>
    <property type="project" value="TreeGrafter"/>
</dbReference>
<evidence type="ECO:0000256" key="8">
    <source>
        <dbReference type="ARBA" id="ARBA00023002"/>
    </source>
</evidence>
<dbReference type="InterPro" id="IPR006338">
    <property type="entry name" value="Thioredoxin/glutathione_Rdtase"/>
</dbReference>
<organism evidence="15 16">
    <name type="scientific">Triparma columacea</name>
    <dbReference type="NCBI Taxonomy" id="722753"/>
    <lineage>
        <taxon>Eukaryota</taxon>
        <taxon>Sar</taxon>
        <taxon>Stramenopiles</taxon>
        <taxon>Ochrophyta</taxon>
        <taxon>Bolidophyceae</taxon>
        <taxon>Parmales</taxon>
        <taxon>Triparmaceae</taxon>
        <taxon>Triparma</taxon>
    </lineage>
</organism>
<accession>A0A9W7GRI6</accession>
<keyword evidence="7" id="KW-0521">NADP</keyword>
<dbReference type="InterPro" id="IPR004099">
    <property type="entry name" value="Pyr_nucl-diS_OxRdtase_dimer"/>
</dbReference>
<sequence length="608" mass="65210">MSKQVVFHIGGWSSCGFYSKASNVLASLSILFPSRLKVVDHKYGSRDEYRSWLIGTSGSGFRDTFGISKASNQTSSPFAWIESSDGGNSFVGGCDDTLAWCKDFCAPKEEGGEEKAVHVDDGHTKGHGYDYDLVVIGGGSGGMAASKEAAKFGAKVAVLDFVKPSPAGSTWGLGGTCVNVGCIPKKLMHNAALIGEILSSDTEPFGFTAPQALEKGHSWEKMREAVQNHIRGLNFNYRVTLREKEVTYLNKLGKFVDAHTLSLTDKKGKVSQITSSRFIIATGGRPSPLNCEGGELAISSDDIFSLEQNPGKTLCVGASYIALECAGFLAGIGVDTEVAVRSILLRGFDREIADKIGAHMEDHGVKFRKGVVPAKLEKNGEGKIEVTFSDGTKDVYDTVFAAIGRSADTGKLGVENINLKVNERNGKIPTKFEQTSVPNVYAIGDVMEGCPELTPVAIQAGRHLARRLFDGSTTPMDYKNICTTVFTPMEFGTVGYNEEDAKEKFGCGSYEVYHSSFNPLEWSLSEHRGKHPAFAKVIVNKDTDAVLGIHYLGPHAGEVTQGFGVAMKKGVTYNDLLDTVGIHPTSAEVLTDLTVSKSSGKSADAKGC</sequence>
<keyword evidence="16" id="KW-1185">Reference proteome</keyword>
<evidence type="ECO:0000313" key="16">
    <source>
        <dbReference type="Proteomes" id="UP001165065"/>
    </source>
</evidence>
<dbReference type="PANTHER" id="PTHR42737">
    <property type="entry name" value="GLUTATHIONE REDUCTASE"/>
    <property type="match status" value="1"/>
</dbReference>
<keyword evidence="5 12" id="KW-0285">Flavoprotein</keyword>
<dbReference type="PANTHER" id="PTHR42737:SF2">
    <property type="entry name" value="GLUTATHIONE REDUCTASE"/>
    <property type="match status" value="1"/>
</dbReference>
<dbReference type="NCBIfam" id="TIGR01438">
    <property type="entry name" value="TGR"/>
    <property type="match status" value="1"/>
</dbReference>
<proteinExistence type="inferred from homology"/>
<dbReference type="Proteomes" id="UP001165065">
    <property type="component" value="Unassembled WGS sequence"/>
</dbReference>
<dbReference type="OrthoDB" id="5956163at2759"/>
<evidence type="ECO:0000256" key="4">
    <source>
        <dbReference type="ARBA" id="ARBA00018719"/>
    </source>
</evidence>
<dbReference type="PRINTS" id="PR00411">
    <property type="entry name" value="PNDRDTASEI"/>
</dbReference>
<dbReference type="FunFam" id="3.50.50.60:FF:000190">
    <property type="entry name" value="Thioredoxin reductase"/>
    <property type="match status" value="1"/>
</dbReference>
<evidence type="ECO:0000256" key="10">
    <source>
        <dbReference type="ARBA" id="ARBA00023284"/>
    </source>
</evidence>
<dbReference type="InterPro" id="IPR023753">
    <property type="entry name" value="FAD/NAD-binding_dom"/>
</dbReference>
<keyword evidence="10 12" id="KW-0676">Redox-active center</keyword>
<dbReference type="PROSITE" id="PS00076">
    <property type="entry name" value="PYRIDINE_REDOX_1"/>
    <property type="match status" value="1"/>
</dbReference>
<comment type="similarity">
    <text evidence="2 12">Belongs to the class-I pyridine nucleotide-disulfide oxidoreductase family.</text>
</comment>
<comment type="cofactor">
    <cofactor evidence="1">
        <name>FAD</name>
        <dbReference type="ChEBI" id="CHEBI:57692"/>
    </cofactor>
</comment>
<dbReference type="GO" id="GO:0005739">
    <property type="term" value="C:mitochondrion"/>
    <property type="evidence" value="ECO:0007669"/>
    <property type="project" value="TreeGrafter"/>
</dbReference>
<gene>
    <name evidence="15" type="ORF">TrCOL_g11371</name>
</gene>
<protein>
    <recommendedName>
        <fullName evidence="4">Thioredoxin reductase</fullName>
        <ecNumber evidence="3">1.8.1.9</ecNumber>
    </recommendedName>
</protein>
<evidence type="ECO:0000256" key="2">
    <source>
        <dbReference type="ARBA" id="ARBA00007532"/>
    </source>
</evidence>
<keyword evidence="9" id="KW-1015">Disulfide bond</keyword>
<dbReference type="SUPFAM" id="SSF51905">
    <property type="entry name" value="FAD/NAD(P)-binding domain"/>
    <property type="match status" value="2"/>
</dbReference>
<dbReference type="InterPro" id="IPR046952">
    <property type="entry name" value="GSHR/TRXR-like"/>
</dbReference>
<evidence type="ECO:0000259" key="13">
    <source>
        <dbReference type="Pfam" id="PF02852"/>
    </source>
</evidence>
<dbReference type="Pfam" id="PF02852">
    <property type="entry name" value="Pyr_redox_dim"/>
    <property type="match status" value="1"/>
</dbReference>
<dbReference type="PROSITE" id="PS51257">
    <property type="entry name" value="PROKAR_LIPOPROTEIN"/>
    <property type="match status" value="1"/>
</dbReference>
<dbReference type="GO" id="GO:0045454">
    <property type="term" value="P:cell redox homeostasis"/>
    <property type="evidence" value="ECO:0007669"/>
    <property type="project" value="InterPro"/>
</dbReference>
<evidence type="ECO:0000256" key="3">
    <source>
        <dbReference type="ARBA" id="ARBA00012610"/>
    </source>
</evidence>
<comment type="function">
    <text evidence="11">Catalyzes the transfer of electrons from NADPH to thioredoxins TRX1, TRX2 and TRX3, which in turn act as reductants of disulfide containing proteins. Able to reduce nitroglutathione (GSNO), a compound involved in the transport of nitric oxide (NO); however, TRX1 is more efficient in reducing GSNO. Has no catalytic activity towards oxidized glutathione (GSSG).</text>
</comment>
<evidence type="ECO:0000259" key="14">
    <source>
        <dbReference type="Pfam" id="PF07992"/>
    </source>
</evidence>
<feature type="domain" description="FAD/NAD(P)-binding" evidence="14">
    <location>
        <begin position="131"/>
        <end position="461"/>
    </location>
</feature>
<evidence type="ECO:0000313" key="15">
    <source>
        <dbReference type="EMBL" id="GMI48798.1"/>
    </source>
</evidence>
<keyword evidence="6 12" id="KW-0274">FAD</keyword>
<evidence type="ECO:0000256" key="5">
    <source>
        <dbReference type="ARBA" id="ARBA00022630"/>
    </source>
</evidence>
<dbReference type="InterPro" id="IPR012999">
    <property type="entry name" value="Pyr_OxRdtase_I_AS"/>
</dbReference>
<feature type="domain" description="Pyridine nucleotide-disulphide oxidoreductase dimerisation" evidence="13">
    <location>
        <begin position="482"/>
        <end position="592"/>
    </location>
</feature>
<dbReference type="GO" id="GO:0050660">
    <property type="term" value="F:flavin adenine dinucleotide binding"/>
    <property type="evidence" value="ECO:0007669"/>
    <property type="project" value="InterPro"/>
</dbReference>
<evidence type="ECO:0000256" key="9">
    <source>
        <dbReference type="ARBA" id="ARBA00023157"/>
    </source>
</evidence>
<evidence type="ECO:0000256" key="11">
    <source>
        <dbReference type="ARBA" id="ARBA00053237"/>
    </source>
</evidence>